<dbReference type="CDD" id="cd01651">
    <property type="entry name" value="RT_G2_intron"/>
    <property type="match status" value="1"/>
</dbReference>
<dbReference type="InterPro" id="IPR013597">
    <property type="entry name" value="Mat_intron_G2"/>
</dbReference>
<keyword evidence="7" id="KW-0051">Antiviral defense</keyword>
<evidence type="ECO:0000256" key="9">
    <source>
        <dbReference type="ARBA" id="ARBA00048173"/>
    </source>
</evidence>
<keyword evidence="6 12" id="KW-0695">RNA-directed DNA polymerase</keyword>
<evidence type="ECO:0000256" key="5">
    <source>
        <dbReference type="ARBA" id="ARBA00022842"/>
    </source>
</evidence>
<evidence type="ECO:0000259" key="10">
    <source>
        <dbReference type="PROSITE" id="PS50878"/>
    </source>
</evidence>
<evidence type="ECO:0000256" key="4">
    <source>
        <dbReference type="ARBA" id="ARBA00022723"/>
    </source>
</evidence>
<geneLocation type="plasmid" evidence="12">
    <name>pOXA436</name>
</geneLocation>
<protein>
    <recommendedName>
        <fullName evidence="1">RNA-directed DNA polymerase</fullName>
        <ecNumber evidence="1">2.7.7.49</ecNumber>
    </recommendedName>
</protein>
<keyword evidence="2" id="KW-0808">Transferase</keyword>
<keyword evidence="12" id="KW-0614">Plasmid</keyword>
<proteinExistence type="inferred from homology"/>
<dbReference type="GO" id="GO:0003723">
    <property type="term" value="F:RNA binding"/>
    <property type="evidence" value="ECO:0007669"/>
    <property type="project" value="InterPro"/>
</dbReference>
<dbReference type="Pfam" id="PF08388">
    <property type="entry name" value="GIIM"/>
    <property type="match status" value="1"/>
</dbReference>
<evidence type="ECO:0000256" key="7">
    <source>
        <dbReference type="ARBA" id="ARBA00023118"/>
    </source>
</evidence>
<keyword evidence="4" id="KW-0479">Metal-binding</keyword>
<feature type="domain" description="Reverse transcriptase" evidence="10">
    <location>
        <begin position="82"/>
        <end position="308"/>
    </location>
</feature>
<dbReference type="EMBL" id="KY863418">
    <property type="protein sequence ID" value="ARX76030.1"/>
    <property type="molecule type" value="Genomic_DNA"/>
</dbReference>
<evidence type="ECO:0000256" key="8">
    <source>
        <dbReference type="ARBA" id="ARBA00034120"/>
    </source>
</evidence>
<comment type="similarity">
    <text evidence="8">Belongs to the bacterial reverse transcriptase family.</text>
</comment>
<dbReference type="EMBL" id="KY863418">
    <property type="protein sequence ID" value="ARX76011.1"/>
    <property type="molecule type" value="Genomic_DNA"/>
</dbReference>
<organism evidence="12">
    <name type="scientific">Enterobacter asburiae</name>
    <dbReference type="NCBI Taxonomy" id="61645"/>
    <lineage>
        <taxon>Bacteria</taxon>
        <taxon>Pseudomonadati</taxon>
        <taxon>Pseudomonadota</taxon>
        <taxon>Gammaproteobacteria</taxon>
        <taxon>Enterobacterales</taxon>
        <taxon>Enterobacteriaceae</taxon>
        <taxon>Enterobacter</taxon>
        <taxon>Enterobacter cloacae complex</taxon>
    </lineage>
</organism>
<dbReference type="GO" id="GO:0051607">
    <property type="term" value="P:defense response to virus"/>
    <property type="evidence" value="ECO:0007669"/>
    <property type="project" value="UniProtKB-KW"/>
</dbReference>
<dbReference type="InterPro" id="IPR000477">
    <property type="entry name" value="RT_dom"/>
</dbReference>
<dbReference type="PROSITE" id="PS50878">
    <property type="entry name" value="RT_POL"/>
    <property type="match status" value="1"/>
</dbReference>
<dbReference type="NCBIfam" id="TIGR04416">
    <property type="entry name" value="group_II_RT_mat"/>
    <property type="match status" value="1"/>
</dbReference>
<gene>
    <name evidence="11" type="ORF">KJLKPALD_00133</name>
    <name evidence="12" type="ORF">KJLKPALD_00153</name>
</gene>
<dbReference type="SUPFAM" id="SSF56672">
    <property type="entry name" value="DNA/RNA polymerases"/>
    <property type="match status" value="1"/>
</dbReference>
<evidence type="ECO:0000313" key="12">
    <source>
        <dbReference type="EMBL" id="ARX76030.1"/>
    </source>
</evidence>
<evidence type="ECO:0000313" key="11">
    <source>
        <dbReference type="EMBL" id="ARX76011.1"/>
    </source>
</evidence>
<dbReference type="InterPro" id="IPR000123">
    <property type="entry name" value="Reverse_transcriptase_msDNA"/>
</dbReference>
<evidence type="ECO:0000256" key="1">
    <source>
        <dbReference type="ARBA" id="ARBA00012493"/>
    </source>
</evidence>
<dbReference type="GO" id="GO:0003964">
    <property type="term" value="F:RNA-directed DNA polymerase activity"/>
    <property type="evidence" value="ECO:0007669"/>
    <property type="project" value="UniProtKB-KW"/>
</dbReference>
<accession>A0A1Z1VWF0</accession>
<sequence length="444" mass="51162">MKDIASAKSQMRPLPQAVDEIQHHEVQNQPPRNPTSWMAQVLARDNLIRALNQVKRNKGAAGVDGMTVERLSDYLKQHWPALKEQLETGNYQPEAVKRVEIPKADGRKRKLGIPTVLDRFIQQAIAQVLSQHWESQFHNNSYGFRPMRSAHQAVSYAKALLLSGKGWVVDLDLDAFFDRVNHDRLMSKLRAQIQDPTLLKLIQRYLKANIDHNGKQEACREGVPQGGPLSPLLANIVLNELDWELERRGHSFARYADDCQIYTSSKRAGERIKQSIERYIETRLRLKVNKAKSAVARPWERSFLGFTFSRRKGNRLKVTDKALDRLKDKLRELTRRTRGHNIGSVIADIRKALLGWKAYFGIAEVQSQLRDTDKWLRRKLRCYIWKQWGSKGYRMLRKAGVDRFLAWNTAKSAHGPWRLSKSPALYIALPNRYFTNMGLPTIAA</sequence>
<evidence type="ECO:0000256" key="2">
    <source>
        <dbReference type="ARBA" id="ARBA00022679"/>
    </source>
</evidence>
<dbReference type="InterPro" id="IPR030931">
    <property type="entry name" value="Group_II_RT_mat"/>
</dbReference>
<reference evidence="12" key="1">
    <citation type="submission" date="2017-03" db="EMBL/GenBank/DDBJ databases">
        <title>Dissemination and characteristics of a novel Enterobacteriaceae-encoded carbapenem-hydrolyzing class D beta-lactamase, OXA-436 from four patients involving six different hospitals in Denmark.</title>
        <authorList>
            <person name="Samuelsen O."/>
            <person name="Hansen F."/>
            <person name="Aasnaes B."/>
            <person name="Hasman H."/>
            <person name="Lund B.A."/>
            <person name="Leiros H.-K.S."/>
            <person name="Lilje B."/>
            <person name="Janice J."/>
            <person name="Jakobsen L."/>
            <person name="Littauer P."/>
            <person name="Soes L.M."/>
            <person name="Holzknecht B.J."/>
            <person name="Andersen L.P."/>
            <person name="Stegger M."/>
            <person name="Andersen P.S."/>
            <person name="Hammerum A.M."/>
        </authorList>
    </citation>
    <scope>NUCLEOTIDE SEQUENCE</scope>
    <source>
        <strain evidence="12">AMA 497</strain>
        <plasmid evidence="12">pOXA436</plasmid>
    </source>
</reference>
<evidence type="ECO:0000256" key="6">
    <source>
        <dbReference type="ARBA" id="ARBA00022918"/>
    </source>
</evidence>
<dbReference type="GO" id="GO:0046872">
    <property type="term" value="F:metal ion binding"/>
    <property type="evidence" value="ECO:0007669"/>
    <property type="project" value="UniProtKB-KW"/>
</dbReference>
<comment type="catalytic activity">
    <reaction evidence="9">
        <text>DNA(n) + a 2'-deoxyribonucleoside 5'-triphosphate = DNA(n+1) + diphosphate</text>
        <dbReference type="Rhea" id="RHEA:22508"/>
        <dbReference type="Rhea" id="RHEA-COMP:17339"/>
        <dbReference type="Rhea" id="RHEA-COMP:17340"/>
        <dbReference type="ChEBI" id="CHEBI:33019"/>
        <dbReference type="ChEBI" id="CHEBI:61560"/>
        <dbReference type="ChEBI" id="CHEBI:173112"/>
        <dbReference type="EC" id="2.7.7.49"/>
    </reaction>
</comment>
<dbReference type="PANTHER" id="PTHR34047">
    <property type="entry name" value="NUCLEAR INTRON MATURASE 1, MITOCHONDRIAL-RELATED"/>
    <property type="match status" value="1"/>
</dbReference>
<dbReference type="PANTHER" id="PTHR34047:SF8">
    <property type="entry name" value="PROTEIN YKFC"/>
    <property type="match status" value="1"/>
</dbReference>
<keyword evidence="5" id="KW-0460">Magnesium</keyword>
<keyword evidence="3" id="KW-0548">Nucleotidyltransferase</keyword>
<name>A0A1Z1VWF0_ENTAS</name>
<dbReference type="PRINTS" id="PR00866">
    <property type="entry name" value="RNADNAPOLMS"/>
</dbReference>
<dbReference type="EC" id="2.7.7.49" evidence="1"/>
<dbReference type="InterPro" id="IPR043502">
    <property type="entry name" value="DNA/RNA_pol_sf"/>
</dbReference>
<dbReference type="AlphaFoldDB" id="A0A1Z1VWF0"/>
<dbReference type="Pfam" id="PF00078">
    <property type="entry name" value="RVT_1"/>
    <property type="match status" value="1"/>
</dbReference>
<dbReference type="InterPro" id="IPR051083">
    <property type="entry name" value="GrpII_Intron_Splice-Mob/Def"/>
</dbReference>
<dbReference type="RefSeq" id="WP_015063576.1">
    <property type="nucleotide sequence ID" value="NZ_KY863418.1"/>
</dbReference>
<evidence type="ECO:0000256" key="3">
    <source>
        <dbReference type="ARBA" id="ARBA00022695"/>
    </source>
</evidence>